<dbReference type="EMBL" id="BAUV01000006">
    <property type="protein sequence ID" value="GAE34126.1"/>
    <property type="molecule type" value="Genomic_DNA"/>
</dbReference>
<dbReference type="InterPro" id="IPR051319">
    <property type="entry name" value="Oligoribo/pAp-PDE_c-di-AMP_PDE"/>
</dbReference>
<reference evidence="3 4" key="1">
    <citation type="journal article" date="2014" name="Genome Announc.">
        <title>Draft Genome Sequences of Three Alkaliphilic Bacillus Strains, Bacillus wakoensis JCM 9140T, Bacillus akibai JCM 9157T, and Bacillus hemicellulosilyticus JCM 9152T.</title>
        <authorList>
            <person name="Yuki M."/>
            <person name="Oshima K."/>
            <person name="Suda W."/>
            <person name="Oshida Y."/>
            <person name="Kitamura K."/>
            <person name="Iida T."/>
            <person name="Hattori M."/>
            <person name="Ohkuma M."/>
        </authorList>
    </citation>
    <scope>NUCLEOTIDE SEQUENCE [LARGE SCALE GENOMIC DNA]</scope>
    <source>
        <strain evidence="3 4">JCM 9157</strain>
    </source>
</reference>
<accession>W4QPX9</accession>
<comment type="caution">
    <text evidence="3">The sequence shown here is derived from an EMBL/GenBank/DDBJ whole genome shotgun (WGS) entry which is preliminary data.</text>
</comment>
<protein>
    <submittedName>
        <fullName evidence="3">3'-to-5' oligoribonuclease A</fullName>
    </submittedName>
</protein>
<dbReference type="GO" id="GO:0003676">
    <property type="term" value="F:nucleic acid binding"/>
    <property type="evidence" value="ECO:0007669"/>
    <property type="project" value="InterPro"/>
</dbReference>
<dbReference type="PANTHER" id="PTHR47618:SF1">
    <property type="entry name" value="BIFUNCTIONAL OLIGORIBONUCLEASE AND PAP PHOSPHATASE NRNA"/>
    <property type="match status" value="1"/>
</dbReference>
<dbReference type="AlphaFoldDB" id="W4QPX9"/>
<dbReference type="RefSeq" id="WP_035662896.1">
    <property type="nucleotide sequence ID" value="NZ_BAUV01000006.1"/>
</dbReference>
<dbReference type="Pfam" id="PF02272">
    <property type="entry name" value="DHHA1"/>
    <property type="match status" value="1"/>
</dbReference>
<evidence type="ECO:0000259" key="1">
    <source>
        <dbReference type="Pfam" id="PF01368"/>
    </source>
</evidence>
<dbReference type="Proteomes" id="UP000018896">
    <property type="component" value="Unassembled WGS sequence"/>
</dbReference>
<dbReference type="InterPro" id="IPR038763">
    <property type="entry name" value="DHH_sf"/>
</dbReference>
<feature type="domain" description="DDH" evidence="1">
    <location>
        <begin position="15"/>
        <end position="153"/>
    </location>
</feature>
<dbReference type="InterPro" id="IPR001667">
    <property type="entry name" value="DDH_dom"/>
</dbReference>
<dbReference type="Gene3D" id="3.10.310.30">
    <property type="match status" value="1"/>
</dbReference>
<proteinExistence type="predicted"/>
<dbReference type="PANTHER" id="PTHR47618">
    <property type="entry name" value="BIFUNCTIONAL OLIGORIBONUCLEASE AND PAP PHOSPHATASE NRNA"/>
    <property type="match status" value="1"/>
</dbReference>
<dbReference type="SUPFAM" id="SSF64182">
    <property type="entry name" value="DHH phosphoesterases"/>
    <property type="match status" value="1"/>
</dbReference>
<dbReference type="STRING" id="1236973.JCM9157_1165"/>
<dbReference type="Gene3D" id="3.90.1640.10">
    <property type="entry name" value="inorganic pyrophosphatase (n-terminal core)"/>
    <property type="match status" value="1"/>
</dbReference>
<gene>
    <name evidence="3" type="ORF">JCM9157_1165</name>
</gene>
<name>W4QPX9_HALA3</name>
<dbReference type="eggNOG" id="COG0618">
    <property type="taxonomic scope" value="Bacteria"/>
</dbReference>
<evidence type="ECO:0000313" key="3">
    <source>
        <dbReference type="EMBL" id="GAE34126.1"/>
    </source>
</evidence>
<sequence>MIEAIQEKIKEYQTIIIHRHERPDPDALGSQLGLAQLIKELYPEKKVRVVGEEEPSLVFLGNMEQVSDLDYENALVIVCDTANTPRVDDKRFNNGAFLVKIDHHPNEEPYGDLVWVDPSFSSTSEMIVEFVIQGGKHGYSLSPESALLLYAGIVGDTGRFLYDNTTPDTLRRTSLLIEQNFDQTKFYSNLHKKELKMTRLQGYVLQHFSIISEVVGVMKITKDDLEQFQVSSSESSQLVNAFSDVEGLKAWVFFVEDTDKIRVRIRSKGPVINKIAAEHDGGGHPRAAGATAYSWDETEEIIAKLVDACK</sequence>
<organism evidence="3 4">
    <name type="scientific">Halalkalibacter akibai (strain ATCC 43226 / DSM 21942 / CIP 109018 / JCM 9157 / 1139)</name>
    <name type="common">Bacillus akibai</name>
    <dbReference type="NCBI Taxonomy" id="1236973"/>
    <lineage>
        <taxon>Bacteria</taxon>
        <taxon>Bacillati</taxon>
        <taxon>Bacillota</taxon>
        <taxon>Bacilli</taxon>
        <taxon>Bacillales</taxon>
        <taxon>Bacillaceae</taxon>
        <taxon>Halalkalibacter</taxon>
    </lineage>
</organism>
<dbReference type="OrthoDB" id="9803668at2"/>
<keyword evidence="4" id="KW-1185">Reference proteome</keyword>
<evidence type="ECO:0000313" key="4">
    <source>
        <dbReference type="Proteomes" id="UP000018896"/>
    </source>
</evidence>
<dbReference type="InterPro" id="IPR003156">
    <property type="entry name" value="DHHA1_dom"/>
</dbReference>
<feature type="domain" description="DHHA1" evidence="2">
    <location>
        <begin position="227"/>
        <end position="308"/>
    </location>
</feature>
<evidence type="ECO:0000259" key="2">
    <source>
        <dbReference type="Pfam" id="PF02272"/>
    </source>
</evidence>
<dbReference type="Pfam" id="PF01368">
    <property type="entry name" value="DHH"/>
    <property type="match status" value="1"/>
</dbReference>